<dbReference type="PANTHER" id="PTHR11695">
    <property type="entry name" value="ALCOHOL DEHYDROGENASE RELATED"/>
    <property type="match status" value="1"/>
</dbReference>
<gene>
    <name evidence="2" type="ORF">ACFOUW_04445</name>
</gene>
<dbReference type="SUPFAM" id="SSF50129">
    <property type="entry name" value="GroES-like"/>
    <property type="match status" value="1"/>
</dbReference>
<dbReference type="EMBL" id="JBHRZH010000004">
    <property type="protein sequence ID" value="MFC3760074.1"/>
    <property type="molecule type" value="Genomic_DNA"/>
</dbReference>
<organism evidence="2 3">
    <name type="scientific">Tenggerimyces flavus</name>
    <dbReference type="NCBI Taxonomy" id="1708749"/>
    <lineage>
        <taxon>Bacteria</taxon>
        <taxon>Bacillati</taxon>
        <taxon>Actinomycetota</taxon>
        <taxon>Actinomycetes</taxon>
        <taxon>Propionibacteriales</taxon>
        <taxon>Nocardioidaceae</taxon>
        <taxon>Tenggerimyces</taxon>
    </lineage>
</organism>
<evidence type="ECO:0000259" key="1">
    <source>
        <dbReference type="SMART" id="SM00829"/>
    </source>
</evidence>
<dbReference type="PANTHER" id="PTHR11695:SF648">
    <property type="entry name" value="ZINC-BINDING OXIDOREDUCTASE"/>
    <property type="match status" value="1"/>
</dbReference>
<protein>
    <submittedName>
        <fullName evidence="2">NAD(P)-dependent alcohol dehydrogenase</fullName>
    </submittedName>
</protein>
<reference evidence="3" key="1">
    <citation type="journal article" date="2019" name="Int. J. Syst. Evol. Microbiol.">
        <title>The Global Catalogue of Microorganisms (GCM) 10K type strain sequencing project: providing services to taxonomists for standard genome sequencing and annotation.</title>
        <authorList>
            <consortium name="The Broad Institute Genomics Platform"/>
            <consortium name="The Broad Institute Genome Sequencing Center for Infectious Disease"/>
            <person name="Wu L."/>
            <person name="Ma J."/>
        </authorList>
    </citation>
    <scope>NUCLEOTIDE SEQUENCE [LARGE SCALE GENOMIC DNA]</scope>
    <source>
        <strain evidence="3">CGMCC 4.7241</strain>
    </source>
</reference>
<evidence type="ECO:0000313" key="2">
    <source>
        <dbReference type="EMBL" id="MFC3760074.1"/>
    </source>
</evidence>
<dbReference type="Gene3D" id="3.90.180.10">
    <property type="entry name" value="Medium-chain alcohol dehydrogenases, catalytic domain"/>
    <property type="match status" value="1"/>
</dbReference>
<comment type="caution">
    <text evidence="2">The sequence shown here is derived from an EMBL/GenBank/DDBJ whole genome shotgun (WGS) entry which is preliminary data.</text>
</comment>
<dbReference type="Pfam" id="PF08240">
    <property type="entry name" value="ADH_N"/>
    <property type="match status" value="1"/>
</dbReference>
<sequence>MRAAIYARYGPPEVVRVAEVDRPRIGDGDVLVKVHAATVNRTDCGYRAARPGVIRIFTGLRRPRRPVLGTEFAGVVEALGDAVTTFAVGDRVFGYNENGGFGTHAEYVAVRATGMLANIPANLTFAQAAPATEGYHYALTALRTARVEAGQDVLVYGATGAIGSAAVQILKIQAVNVTAVCDTANVDVVRALGADQVVDYTVRDFTETDQRYDVVLDAVGKSTFKQCKKLLKPTGTYLSTDLGPWLQNLLLPLVTRVGGGKRVRFPMAPQPPELMAELRAHLESGRFRPVLDERTYPLDQIVDAYRYVESGRKIGNVVLTVGFDQTETLE</sequence>
<dbReference type="SUPFAM" id="SSF51735">
    <property type="entry name" value="NAD(P)-binding Rossmann-fold domains"/>
    <property type="match status" value="1"/>
</dbReference>
<dbReference type="SMART" id="SM00829">
    <property type="entry name" value="PKS_ER"/>
    <property type="match status" value="1"/>
</dbReference>
<proteinExistence type="predicted"/>
<dbReference type="CDD" id="cd08267">
    <property type="entry name" value="MDR1"/>
    <property type="match status" value="1"/>
</dbReference>
<dbReference type="Gene3D" id="3.40.50.720">
    <property type="entry name" value="NAD(P)-binding Rossmann-like Domain"/>
    <property type="match status" value="1"/>
</dbReference>
<dbReference type="InterPro" id="IPR036291">
    <property type="entry name" value="NAD(P)-bd_dom_sf"/>
</dbReference>
<dbReference type="InterPro" id="IPR020843">
    <property type="entry name" value="ER"/>
</dbReference>
<dbReference type="Pfam" id="PF13602">
    <property type="entry name" value="ADH_zinc_N_2"/>
    <property type="match status" value="1"/>
</dbReference>
<dbReference type="RefSeq" id="WP_205120102.1">
    <property type="nucleotide sequence ID" value="NZ_JAFBCM010000001.1"/>
</dbReference>
<dbReference type="Proteomes" id="UP001595699">
    <property type="component" value="Unassembled WGS sequence"/>
</dbReference>
<dbReference type="InterPro" id="IPR013154">
    <property type="entry name" value="ADH-like_N"/>
</dbReference>
<feature type="domain" description="Enoyl reductase (ER)" evidence="1">
    <location>
        <begin position="10"/>
        <end position="319"/>
    </location>
</feature>
<keyword evidence="3" id="KW-1185">Reference proteome</keyword>
<accession>A0ABV7Y7S2</accession>
<name>A0ABV7Y7S2_9ACTN</name>
<dbReference type="InterPro" id="IPR050700">
    <property type="entry name" value="YIM1/Zinc_Alcohol_DH_Fams"/>
</dbReference>
<evidence type="ECO:0000313" key="3">
    <source>
        <dbReference type="Proteomes" id="UP001595699"/>
    </source>
</evidence>
<dbReference type="InterPro" id="IPR011032">
    <property type="entry name" value="GroES-like_sf"/>
</dbReference>